<keyword evidence="2" id="KW-1185">Reference proteome</keyword>
<name>A0ACC1QQJ5_9HYPO</name>
<accession>A0ACC1QQJ5</accession>
<dbReference type="Proteomes" id="UP001148737">
    <property type="component" value="Unassembled WGS sequence"/>
</dbReference>
<sequence>MTESTAAAPPPPPPNITIRRGTPADISAIVQAHYEALDQFHQFYAAFFKKHPSELIPVMTKKAFDKEPPAVFYVAEDQTTTTEEGKPDVVGFVRYSIEEAKDASKEEEENEDGKEEESPYACKEALKGVWKEFCDAQAKRDETMENAAQGRRHMCKSPASGGLTLNFVLHHMNRNSAEQRQNLKVDMLTQQQGSIIS</sequence>
<organism evidence="1 2">
    <name type="scientific">Lecanicillium saksenae</name>
    <dbReference type="NCBI Taxonomy" id="468837"/>
    <lineage>
        <taxon>Eukaryota</taxon>
        <taxon>Fungi</taxon>
        <taxon>Dikarya</taxon>
        <taxon>Ascomycota</taxon>
        <taxon>Pezizomycotina</taxon>
        <taxon>Sordariomycetes</taxon>
        <taxon>Hypocreomycetidae</taxon>
        <taxon>Hypocreales</taxon>
        <taxon>Cordycipitaceae</taxon>
        <taxon>Lecanicillium</taxon>
    </lineage>
</organism>
<reference evidence="1" key="1">
    <citation type="submission" date="2022-07" db="EMBL/GenBank/DDBJ databases">
        <title>Genome Sequence of Lecanicillium saksenae.</title>
        <authorList>
            <person name="Buettner E."/>
        </authorList>
    </citation>
    <scope>NUCLEOTIDE SEQUENCE</scope>
    <source>
        <strain evidence="1">VT-O1</strain>
    </source>
</reference>
<dbReference type="EMBL" id="JANAKD010000868">
    <property type="protein sequence ID" value="KAJ3486995.1"/>
    <property type="molecule type" value="Genomic_DNA"/>
</dbReference>
<proteinExistence type="predicted"/>
<evidence type="ECO:0000313" key="1">
    <source>
        <dbReference type="EMBL" id="KAJ3486995.1"/>
    </source>
</evidence>
<gene>
    <name evidence="1" type="ORF">NLG97_g6510</name>
</gene>
<evidence type="ECO:0000313" key="2">
    <source>
        <dbReference type="Proteomes" id="UP001148737"/>
    </source>
</evidence>
<protein>
    <submittedName>
        <fullName evidence="1">Uncharacterized protein</fullName>
    </submittedName>
</protein>
<comment type="caution">
    <text evidence="1">The sequence shown here is derived from an EMBL/GenBank/DDBJ whole genome shotgun (WGS) entry which is preliminary data.</text>
</comment>